<dbReference type="EMBL" id="LR862132">
    <property type="protein sequence ID" value="CAD1837768.1"/>
    <property type="molecule type" value="Genomic_DNA"/>
</dbReference>
<name>A0A6V7Q441_ANACO</name>
<evidence type="ECO:0000256" key="2">
    <source>
        <dbReference type="SAM" id="MobiDB-lite"/>
    </source>
</evidence>
<reference evidence="3" key="1">
    <citation type="submission" date="2020-07" db="EMBL/GenBank/DDBJ databases">
        <authorList>
            <person name="Lin J."/>
        </authorList>
    </citation>
    <scope>NUCLEOTIDE SEQUENCE</scope>
</reference>
<dbReference type="GO" id="GO:0005634">
    <property type="term" value="C:nucleus"/>
    <property type="evidence" value="ECO:0007669"/>
    <property type="project" value="TreeGrafter"/>
</dbReference>
<dbReference type="GO" id="GO:0008168">
    <property type="term" value="F:methyltransferase activity"/>
    <property type="evidence" value="ECO:0007669"/>
    <property type="project" value="TreeGrafter"/>
</dbReference>
<evidence type="ECO:0000313" key="3">
    <source>
        <dbReference type="EMBL" id="CAD1837768.1"/>
    </source>
</evidence>
<feature type="region of interest" description="Disordered" evidence="2">
    <location>
        <begin position="60"/>
        <end position="86"/>
    </location>
</feature>
<evidence type="ECO:0008006" key="4">
    <source>
        <dbReference type="Google" id="ProtNLM"/>
    </source>
</evidence>
<proteinExistence type="inferred from homology"/>
<feature type="compositionally biased region" description="Basic and acidic residues" evidence="2">
    <location>
        <begin position="76"/>
        <end position="86"/>
    </location>
</feature>
<evidence type="ECO:0000256" key="1">
    <source>
        <dbReference type="PROSITE-ProRule" id="PRU00489"/>
    </source>
</evidence>
<sequence length="418" mass="47554">MAAELSEELKSFMETGIYRLDGSNVVFIDPVRVLNESYSRFALSPSDYYSRSFAPPKSAFPAEAVPKKRKRKPKPHHDLNERERVAEKRHQEARALLLSAHKALLAAADLLGLLPQVMGGEGSSHGGERAAEKNFVELGNHWKAPFCEITLGLRASNEVDQGSRPRHDVGRAVVSLFNNLIGNETNDDVEAEFQNSCYILPRRSSFHMSDLRQIRDLVPAQSSQGFNLIVIDPPWENGSVHQKATYPTLPNRYFFNLPVKELAHEDGALVVLWMTNREKLRMFVEKELLPGWGVTDVTPFYWLKVKPDGSLICDLDLFHHRPYECFLIGYINVDVDFQCTEKFKYFKSSQVIISVPGAHSRKPPLEKLLLEHIPGPEPAKCIELFARELTAGWISWGNETLRFQDSLYFLKKTNNWCS</sequence>
<organism evidence="3">
    <name type="scientific">Ananas comosus var. bracteatus</name>
    <name type="common">red pineapple</name>
    <dbReference type="NCBI Taxonomy" id="296719"/>
    <lineage>
        <taxon>Eukaryota</taxon>
        <taxon>Viridiplantae</taxon>
        <taxon>Streptophyta</taxon>
        <taxon>Embryophyta</taxon>
        <taxon>Tracheophyta</taxon>
        <taxon>Spermatophyta</taxon>
        <taxon>Magnoliopsida</taxon>
        <taxon>Liliopsida</taxon>
        <taxon>Poales</taxon>
        <taxon>Bromeliaceae</taxon>
        <taxon>Bromelioideae</taxon>
        <taxon>Ananas</taxon>
    </lineage>
</organism>
<dbReference type="Pfam" id="PF05063">
    <property type="entry name" value="MT-A70"/>
    <property type="match status" value="1"/>
</dbReference>
<dbReference type="PROSITE" id="PS51143">
    <property type="entry name" value="MT_A70"/>
    <property type="match status" value="1"/>
</dbReference>
<dbReference type="PANTHER" id="PTHR12829:SF4">
    <property type="entry name" value="N(6)-ADENINE-SPECIFIC METHYLTRANSFERASE METTL4"/>
    <property type="match status" value="1"/>
</dbReference>
<protein>
    <recommendedName>
        <fullName evidence="4">Methyltransferase-like protein 2</fullName>
    </recommendedName>
</protein>
<comment type="similarity">
    <text evidence="1">Belongs to the MT-A70-like family.</text>
</comment>
<dbReference type="InterPro" id="IPR007757">
    <property type="entry name" value="MT-A70-like"/>
</dbReference>
<dbReference type="AlphaFoldDB" id="A0A6V7Q441"/>
<dbReference type="PANTHER" id="PTHR12829">
    <property type="entry name" value="N6-ADENOSINE-METHYLTRANSFERASE"/>
    <property type="match status" value="1"/>
</dbReference>
<gene>
    <name evidence="3" type="ORF">CB5_LOCUS20979</name>
</gene>
<accession>A0A6V7Q441</accession>